<gene>
    <name evidence="3" type="ORF">GCM10022380_04300</name>
</gene>
<dbReference type="InterPro" id="IPR036165">
    <property type="entry name" value="YefM-like_sf"/>
</dbReference>
<reference evidence="4" key="1">
    <citation type="journal article" date="2019" name="Int. J. Syst. Evol. Microbiol.">
        <title>The Global Catalogue of Microorganisms (GCM) 10K type strain sequencing project: providing services to taxonomists for standard genome sequencing and annotation.</title>
        <authorList>
            <consortium name="The Broad Institute Genomics Platform"/>
            <consortium name="The Broad Institute Genome Sequencing Center for Infectious Disease"/>
            <person name="Wu L."/>
            <person name="Ma J."/>
        </authorList>
    </citation>
    <scope>NUCLEOTIDE SEQUENCE [LARGE SCALE GENOMIC DNA]</scope>
    <source>
        <strain evidence="4">JCM 17017</strain>
    </source>
</reference>
<dbReference type="Proteomes" id="UP001501624">
    <property type="component" value="Unassembled WGS sequence"/>
</dbReference>
<protein>
    <recommendedName>
        <fullName evidence="2">Antitoxin</fullName>
    </recommendedName>
</protein>
<dbReference type="Pfam" id="PF02604">
    <property type="entry name" value="PhdYeFM_antitox"/>
    <property type="match status" value="1"/>
</dbReference>
<comment type="function">
    <text evidence="2">Antitoxin component of a type II toxin-antitoxin (TA) system.</text>
</comment>
<comment type="caution">
    <text evidence="3">The sequence shown here is derived from an EMBL/GenBank/DDBJ whole genome shotgun (WGS) entry which is preliminary data.</text>
</comment>
<name>A0ABP7HG66_9PSEU</name>
<dbReference type="EMBL" id="BAABCM010000001">
    <property type="protein sequence ID" value="GAA3790990.1"/>
    <property type="molecule type" value="Genomic_DNA"/>
</dbReference>
<evidence type="ECO:0000256" key="1">
    <source>
        <dbReference type="ARBA" id="ARBA00009981"/>
    </source>
</evidence>
<evidence type="ECO:0000256" key="2">
    <source>
        <dbReference type="RuleBase" id="RU362080"/>
    </source>
</evidence>
<dbReference type="Gene3D" id="3.40.1620.10">
    <property type="entry name" value="YefM-like domain"/>
    <property type="match status" value="1"/>
</dbReference>
<organism evidence="3 4">
    <name type="scientific">Amycolatopsis tucumanensis</name>
    <dbReference type="NCBI Taxonomy" id="401106"/>
    <lineage>
        <taxon>Bacteria</taxon>
        <taxon>Bacillati</taxon>
        <taxon>Actinomycetota</taxon>
        <taxon>Actinomycetes</taxon>
        <taxon>Pseudonocardiales</taxon>
        <taxon>Pseudonocardiaceae</taxon>
        <taxon>Amycolatopsis</taxon>
    </lineage>
</organism>
<sequence length="87" mass="9776">MTNPDWSSTVDLVERTVKVQEAKTRLSAILADVERGEEVVIARGDVPVARLVPFQEPPERELGFVPYRVPDSFDEPLPEDELAAWEA</sequence>
<accession>A0ABP7HG66</accession>
<proteinExistence type="inferred from homology"/>
<dbReference type="InterPro" id="IPR006442">
    <property type="entry name" value="Antitoxin_Phd/YefM"/>
</dbReference>
<comment type="similarity">
    <text evidence="1 2">Belongs to the phD/YefM antitoxin family.</text>
</comment>
<keyword evidence="4" id="KW-1185">Reference proteome</keyword>
<evidence type="ECO:0000313" key="4">
    <source>
        <dbReference type="Proteomes" id="UP001501624"/>
    </source>
</evidence>
<dbReference type="SUPFAM" id="SSF143120">
    <property type="entry name" value="YefM-like"/>
    <property type="match status" value="1"/>
</dbReference>
<evidence type="ECO:0000313" key="3">
    <source>
        <dbReference type="EMBL" id="GAA3790990.1"/>
    </source>
</evidence>